<evidence type="ECO:0000313" key="2">
    <source>
        <dbReference type="WBParaSite" id="PgR031_g096_t01"/>
    </source>
</evidence>
<keyword evidence="1" id="KW-1185">Reference proteome</keyword>
<sequence length="123" mass="14022">VFSLVSISMLTLEGFSEPLRSDNCRISETMVSLRYGNVHEVPICFPMIKYPTGEKTEDTGGKPIRYDRFTCHKEHCSLCRCDVSRGYKLSNDSRNAECVMLCPVTKHILTRCLNIGTARICYY</sequence>
<reference evidence="2" key="1">
    <citation type="submission" date="2022-11" db="UniProtKB">
        <authorList>
            <consortium name="WormBaseParasite"/>
        </authorList>
    </citation>
    <scope>IDENTIFICATION</scope>
</reference>
<dbReference type="AlphaFoldDB" id="A0A915B9M6"/>
<proteinExistence type="predicted"/>
<protein>
    <submittedName>
        <fullName evidence="2">Uncharacterized protein</fullName>
    </submittedName>
</protein>
<accession>A0A915B9M6</accession>
<organism evidence="1 2">
    <name type="scientific">Parascaris univalens</name>
    <name type="common">Nematode worm</name>
    <dbReference type="NCBI Taxonomy" id="6257"/>
    <lineage>
        <taxon>Eukaryota</taxon>
        <taxon>Metazoa</taxon>
        <taxon>Ecdysozoa</taxon>
        <taxon>Nematoda</taxon>
        <taxon>Chromadorea</taxon>
        <taxon>Rhabditida</taxon>
        <taxon>Spirurina</taxon>
        <taxon>Ascaridomorpha</taxon>
        <taxon>Ascaridoidea</taxon>
        <taxon>Ascarididae</taxon>
        <taxon>Parascaris</taxon>
    </lineage>
</organism>
<dbReference type="Proteomes" id="UP000887569">
    <property type="component" value="Unplaced"/>
</dbReference>
<dbReference type="WBParaSite" id="PgR031_g096_t01">
    <property type="protein sequence ID" value="PgR031_g096_t01"/>
    <property type="gene ID" value="PgR031_g096"/>
</dbReference>
<name>A0A915B9M6_PARUN</name>
<evidence type="ECO:0000313" key="1">
    <source>
        <dbReference type="Proteomes" id="UP000887569"/>
    </source>
</evidence>